<evidence type="ECO:0000313" key="1">
    <source>
        <dbReference type="EMBL" id="MCT2563972.1"/>
    </source>
</evidence>
<reference evidence="1 2" key="1">
    <citation type="submission" date="2022-09" db="EMBL/GenBank/DDBJ databases">
        <title>Chryseobacterium oleae sp.nov., isolated from the inter-root soil of Pyrola calliantha H. Andr. in Tibet.</title>
        <authorList>
            <person name="Li Z."/>
        </authorList>
    </citation>
    <scope>NUCLEOTIDE SEQUENCE [LARGE SCALE GENOMIC DNA]</scope>
    <source>
        <strain evidence="2">pc1-10</strain>
    </source>
</reference>
<name>A0ABT2IYU5_9FLAO</name>
<protein>
    <submittedName>
        <fullName evidence="1">Uncharacterized protein</fullName>
    </submittedName>
</protein>
<dbReference type="RefSeq" id="WP_259840525.1">
    <property type="nucleotide sequence ID" value="NZ_JAOAMU010000006.1"/>
</dbReference>
<comment type="caution">
    <text evidence="1">The sequence shown here is derived from an EMBL/GenBank/DDBJ whole genome shotgun (WGS) entry which is preliminary data.</text>
</comment>
<gene>
    <name evidence="1" type="ORF">N0B48_18935</name>
</gene>
<proteinExistence type="predicted"/>
<accession>A0ABT2IYU5</accession>
<dbReference type="EMBL" id="JAOAMU010000006">
    <property type="protein sequence ID" value="MCT2563972.1"/>
    <property type="molecule type" value="Genomic_DNA"/>
</dbReference>
<keyword evidence="2" id="KW-1185">Reference proteome</keyword>
<dbReference type="Proteomes" id="UP001525566">
    <property type="component" value="Unassembled WGS sequence"/>
</dbReference>
<organism evidence="1 2">
    <name type="scientific">Chryseobacterium herbae</name>
    <dbReference type="NCBI Taxonomy" id="2976476"/>
    <lineage>
        <taxon>Bacteria</taxon>
        <taxon>Pseudomonadati</taxon>
        <taxon>Bacteroidota</taxon>
        <taxon>Flavobacteriia</taxon>
        <taxon>Flavobacteriales</taxon>
        <taxon>Weeksellaceae</taxon>
        <taxon>Chryseobacterium group</taxon>
        <taxon>Chryseobacterium</taxon>
    </lineage>
</organism>
<sequence>MENLSQYSVIYSNKMGMGYIIPDPIDINSFINRIPVKIGNETIQPQAKTTLIGYFDISPAMYIGMLENEMIFYLGDTSDLFERKQYFIAIVKVSETRIFSMFSHNAGRDFNLVNNKWK</sequence>
<evidence type="ECO:0000313" key="2">
    <source>
        <dbReference type="Proteomes" id="UP001525566"/>
    </source>
</evidence>